<comment type="caution">
    <text evidence="1">The sequence shown here is derived from an EMBL/GenBank/DDBJ whole genome shotgun (WGS) entry which is preliminary data.</text>
</comment>
<organism evidence="1 2">
    <name type="scientific">Piscinibacter koreensis</name>
    <dbReference type="NCBI Taxonomy" id="2742824"/>
    <lineage>
        <taxon>Bacteria</taxon>
        <taxon>Pseudomonadati</taxon>
        <taxon>Pseudomonadota</taxon>
        <taxon>Betaproteobacteria</taxon>
        <taxon>Burkholderiales</taxon>
        <taxon>Sphaerotilaceae</taxon>
        <taxon>Piscinibacter</taxon>
    </lineage>
</organism>
<accession>A0A7Y6TX63</accession>
<name>A0A7Y6TX63_9BURK</name>
<dbReference type="RefSeq" id="WP_176069603.1">
    <property type="nucleotide sequence ID" value="NZ_JABWMJ010000006.1"/>
</dbReference>
<evidence type="ECO:0000313" key="2">
    <source>
        <dbReference type="Proteomes" id="UP000529637"/>
    </source>
</evidence>
<dbReference type="EMBL" id="JABWMJ010000006">
    <property type="protein sequence ID" value="NUZ06740.1"/>
    <property type="molecule type" value="Genomic_DNA"/>
</dbReference>
<keyword evidence="2" id="KW-1185">Reference proteome</keyword>
<protein>
    <submittedName>
        <fullName evidence="1">Uncharacterized protein</fullName>
    </submittedName>
</protein>
<sequence length="469" mass="46557">MNDSLVGMDPDGTPYANRQWVPWNYEDEAWLKSIGYAGGPIYETTGGDVENGYTQGESQAWKDFKANSGLRFATMADHGQYRLQAFDKDGKKVGIEQSKSQDDGGDAFGLAILAAVGGVAFMAASAAGAGAAAGAGSAAGGGTAGATSAGLGAAELGGLSGMELAADAGFMGANGIGGAAASFGGAGSAGLGAGLSGMDLAADAGYMGANGIGGAAGSFGGAAGSGLTAAQQAYGQLEAANAAAGGGGNLLAGTSAAVGAGSSLIPGVSNGALLSAGTQLAGGLIGQNAINKGLDAQLEGIDKANALQKYMFDTIRADNAPWRTAGTNALARIEGLQSNPGSIVNDPGYAWQRDQGQQALDRRAAAHGGLYSGAALKDASRFNTDYATTKLDQSYNRLLSMAGLGQVGLNNTSQAGQNYANNASQNMIGAGNAAASGYVGSANTWQNALSGLFNNYQMNDWLEKYGRKP</sequence>
<reference evidence="1 2" key="1">
    <citation type="submission" date="2020-06" db="EMBL/GenBank/DDBJ databases">
        <title>Schlegella sp. ID0723 isolated from air conditioner.</title>
        <authorList>
            <person name="Kim D.Y."/>
            <person name="Kim D.-U."/>
        </authorList>
    </citation>
    <scope>NUCLEOTIDE SEQUENCE [LARGE SCALE GENOMIC DNA]</scope>
    <source>
        <strain evidence="1 2">ID0723</strain>
    </source>
</reference>
<gene>
    <name evidence="1" type="ORF">HQN59_13305</name>
</gene>
<evidence type="ECO:0000313" key="1">
    <source>
        <dbReference type="EMBL" id="NUZ06740.1"/>
    </source>
</evidence>
<dbReference type="AlphaFoldDB" id="A0A7Y6TX63"/>
<dbReference type="Proteomes" id="UP000529637">
    <property type="component" value="Unassembled WGS sequence"/>
</dbReference>
<proteinExistence type="predicted"/>